<dbReference type="Gramene" id="KRG95434">
    <property type="protein sequence ID" value="KRG95434"/>
    <property type="gene ID" value="GLYMA_19G150700"/>
</dbReference>
<dbReference type="Proteomes" id="UP000008827">
    <property type="component" value="Chromosome 19"/>
</dbReference>
<reference evidence="1" key="3">
    <citation type="submission" date="2018-07" db="EMBL/GenBank/DDBJ databases">
        <title>WGS assembly of Glycine max.</title>
        <authorList>
            <person name="Schmutz J."/>
            <person name="Cannon S."/>
            <person name="Schlueter J."/>
            <person name="Ma J."/>
            <person name="Mitros T."/>
            <person name="Nelson W."/>
            <person name="Hyten D."/>
            <person name="Song Q."/>
            <person name="Thelen J."/>
            <person name="Cheng J."/>
            <person name="Xu D."/>
            <person name="Hellsten U."/>
            <person name="May G."/>
            <person name="Yu Y."/>
            <person name="Sakurai T."/>
            <person name="Umezawa T."/>
            <person name="Bhattacharyya M."/>
            <person name="Sandhu D."/>
            <person name="Valliyodan B."/>
            <person name="Lindquist E."/>
            <person name="Peto M."/>
            <person name="Grant D."/>
            <person name="Shu S."/>
            <person name="Goodstein D."/>
            <person name="Barry K."/>
            <person name="Futrell-Griggs M."/>
            <person name="Abernathy B."/>
            <person name="Du J."/>
            <person name="Tian Z."/>
            <person name="Zhu L."/>
            <person name="Gill N."/>
            <person name="Joshi T."/>
            <person name="Libault M."/>
            <person name="Sethuraman A."/>
            <person name="Zhang X."/>
            <person name="Shinozaki K."/>
            <person name="Nguyen H."/>
            <person name="Wing R."/>
            <person name="Cregan P."/>
            <person name="Specht J."/>
            <person name="Grimwood J."/>
            <person name="Rokhsar D."/>
            <person name="Stacey G."/>
            <person name="Shoemaker R."/>
            <person name="Jackson S."/>
        </authorList>
    </citation>
    <scope>NUCLEOTIDE SEQUENCE</scope>
    <source>
        <tissue evidence="1">Callus</tissue>
    </source>
</reference>
<evidence type="ECO:0000313" key="1">
    <source>
        <dbReference type="EMBL" id="KRG95434.1"/>
    </source>
</evidence>
<sequence length="67" mass="7413">MGAFIVAATHERGFGEHPLGGIQNCATCEAWLFGRRKKEGRVVYGVNCEHGLLRSVELGMNLHVIFK</sequence>
<protein>
    <submittedName>
        <fullName evidence="1 2">Uncharacterized protein</fullName>
    </submittedName>
</protein>
<dbReference type="EnsemblPlants" id="KRG95434">
    <property type="protein sequence ID" value="KRG95434"/>
    <property type="gene ID" value="GLYMA_19G150700"/>
</dbReference>
<proteinExistence type="predicted"/>
<organism evidence="1">
    <name type="scientific">Glycine max</name>
    <name type="common">Soybean</name>
    <name type="synonym">Glycine hispida</name>
    <dbReference type="NCBI Taxonomy" id="3847"/>
    <lineage>
        <taxon>Eukaryota</taxon>
        <taxon>Viridiplantae</taxon>
        <taxon>Streptophyta</taxon>
        <taxon>Embryophyta</taxon>
        <taxon>Tracheophyta</taxon>
        <taxon>Spermatophyta</taxon>
        <taxon>Magnoliopsida</taxon>
        <taxon>eudicotyledons</taxon>
        <taxon>Gunneridae</taxon>
        <taxon>Pentapetalae</taxon>
        <taxon>rosids</taxon>
        <taxon>fabids</taxon>
        <taxon>Fabales</taxon>
        <taxon>Fabaceae</taxon>
        <taxon>Papilionoideae</taxon>
        <taxon>50 kb inversion clade</taxon>
        <taxon>NPAAA clade</taxon>
        <taxon>indigoferoid/millettioid clade</taxon>
        <taxon>Phaseoleae</taxon>
        <taxon>Glycine</taxon>
        <taxon>Glycine subgen. Soja</taxon>
    </lineage>
</organism>
<evidence type="ECO:0000313" key="3">
    <source>
        <dbReference type="Proteomes" id="UP000008827"/>
    </source>
</evidence>
<reference evidence="2" key="2">
    <citation type="submission" date="2018-02" db="UniProtKB">
        <authorList>
            <consortium name="EnsemblPlants"/>
        </authorList>
    </citation>
    <scope>IDENTIFICATION</scope>
    <source>
        <strain evidence="2">Williams 82</strain>
    </source>
</reference>
<keyword evidence="3" id="KW-1185">Reference proteome</keyword>
<gene>
    <name evidence="1" type="ORF">GLYMA_19G150700</name>
</gene>
<name>A0A0R0EY60_SOYBN</name>
<evidence type="ECO:0000313" key="2">
    <source>
        <dbReference type="EnsemblPlants" id="KRG95434"/>
    </source>
</evidence>
<accession>A0A0R0EY60</accession>
<reference evidence="1 2" key="1">
    <citation type="journal article" date="2010" name="Nature">
        <title>Genome sequence of the palaeopolyploid soybean.</title>
        <authorList>
            <person name="Schmutz J."/>
            <person name="Cannon S.B."/>
            <person name="Schlueter J."/>
            <person name="Ma J."/>
            <person name="Mitros T."/>
            <person name="Nelson W."/>
            <person name="Hyten D.L."/>
            <person name="Song Q."/>
            <person name="Thelen J.J."/>
            <person name="Cheng J."/>
            <person name="Xu D."/>
            <person name="Hellsten U."/>
            <person name="May G.D."/>
            <person name="Yu Y."/>
            <person name="Sakurai T."/>
            <person name="Umezawa T."/>
            <person name="Bhattacharyya M.K."/>
            <person name="Sandhu D."/>
            <person name="Valliyodan B."/>
            <person name="Lindquist E."/>
            <person name="Peto M."/>
            <person name="Grant D."/>
            <person name="Shu S."/>
            <person name="Goodstein D."/>
            <person name="Barry K."/>
            <person name="Futrell-Griggs M."/>
            <person name="Abernathy B."/>
            <person name="Du J."/>
            <person name="Tian Z."/>
            <person name="Zhu L."/>
            <person name="Gill N."/>
            <person name="Joshi T."/>
            <person name="Libault M."/>
            <person name="Sethuraman A."/>
            <person name="Zhang X.-C."/>
            <person name="Shinozaki K."/>
            <person name="Nguyen H.T."/>
            <person name="Wing R.A."/>
            <person name="Cregan P."/>
            <person name="Specht J."/>
            <person name="Grimwood J."/>
            <person name="Rokhsar D."/>
            <person name="Stacey G."/>
            <person name="Shoemaker R.C."/>
            <person name="Jackson S.A."/>
        </authorList>
    </citation>
    <scope>NUCLEOTIDE SEQUENCE</scope>
    <source>
        <strain evidence="2">cv. Williams 82</strain>
        <tissue evidence="1">Callus</tissue>
    </source>
</reference>
<dbReference type="InParanoid" id="A0A0R0EY60"/>
<dbReference type="EMBL" id="CM000852">
    <property type="protein sequence ID" value="KRG95434.1"/>
    <property type="molecule type" value="Genomic_DNA"/>
</dbReference>
<dbReference type="AlphaFoldDB" id="A0A0R0EY60"/>